<dbReference type="EMBL" id="LXQA011348760">
    <property type="protein sequence ID" value="MCI94154.1"/>
    <property type="molecule type" value="Genomic_DNA"/>
</dbReference>
<evidence type="ECO:0000313" key="2">
    <source>
        <dbReference type="EMBL" id="MCI94154.1"/>
    </source>
</evidence>
<dbReference type="AlphaFoldDB" id="A0A392W0F1"/>
<sequence>GGAQRDLNDQTELNMLQVEVKEM</sequence>
<protein>
    <submittedName>
        <fullName evidence="2">Uncharacterized protein</fullName>
    </submittedName>
</protein>
<evidence type="ECO:0000256" key="1">
    <source>
        <dbReference type="SAM" id="MobiDB-lite"/>
    </source>
</evidence>
<name>A0A392W0F1_9FABA</name>
<feature type="non-terminal residue" evidence="2">
    <location>
        <position position="1"/>
    </location>
</feature>
<reference evidence="2 3" key="1">
    <citation type="journal article" date="2018" name="Front. Plant Sci.">
        <title>Red Clover (Trifolium pratense) and Zigzag Clover (T. medium) - A Picture of Genomic Similarities and Differences.</title>
        <authorList>
            <person name="Dluhosova J."/>
            <person name="Istvanek J."/>
            <person name="Nedelnik J."/>
            <person name="Repkova J."/>
        </authorList>
    </citation>
    <scope>NUCLEOTIDE SEQUENCE [LARGE SCALE GENOMIC DNA]</scope>
    <source>
        <strain evidence="3">cv. 10/8</strain>
        <tissue evidence="2">Leaf</tissue>
    </source>
</reference>
<comment type="caution">
    <text evidence="2">The sequence shown here is derived from an EMBL/GenBank/DDBJ whole genome shotgun (WGS) entry which is preliminary data.</text>
</comment>
<proteinExistence type="predicted"/>
<evidence type="ECO:0000313" key="3">
    <source>
        <dbReference type="Proteomes" id="UP000265520"/>
    </source>
</evidence>
<dbReference type="Proteomes" id="UP000265520">
    <property type="component" value="Unassembled WGS sequence"/>
</dbReference>
<organism evidence="2 3">
    <name type="scientific">Trifolium medium</name>
    <dbReference type="NCBI Taxonomy" id="97028"/>
    <lineage>
        <taxon>Eukaryota</taxon>
        <taxon>Viridiplantae</taxon>
        <taxon>Streptophyta</taxon>
        <taxon>Embryophyta</taxon>
        <taxon>Tracheophyta</taxon>
        <taxon>Spermatophyta</taxon>
        <taxon>Magnoliopsida</taxon>
        <taxon>eudicotyledons</taxon>
        <taxon>Gunneridae</taxon>
        <taxon>Pentapetalae</taxon>
        <taxon>rosids</taxon>
        <taxon>fabids</taxon>
        <taxon>Fabales</taxon>
        <taxon>Fabaceae</taxon>
        <taxon>Papilionoideae</taxon>
        <taxon>50 kb inversion clade</taxon>
        <taxon>NPAAA clade</taxon>
        <taxon>Hologalegina</taxon>
        <taxon>IRL clade</taxon>
        <taxon>Trifolieae</taxon>
        <taxon>Trifolium</taxon>
    </lineage>
</organism>
<feature type="region of interest" description="Disordered" evidence="1">
    <location>
        <begin position="1"/>
        <end position="23"/>
    </location>
</feature>
<accession>A0A392W0F1</accession>
<keyword evidence="3" id="KW-1185">Reference proteome</keyword>